<keyword evidence="6" id="KW-0808">Transferase</keyword>
<reference evidence="10 11" key="1">
    <citation type="submission" date="2020-02" db="EMBL/GenBank/DDBJ databases">
        <title>Draft genome sequence of Haematococcus lacustris strain NIES-144.</title>
        <authorList>
            <person name="Morimoto D."/>
            <person name="Nakagawa S."/>
            <person name="Yoshida T."/>
            <person name="Sawayama S."/>
        </authorList>
    </citation>
    <scope>NUCLEOTIDE SEQUENCE [LARGE SCALE GENOMIC DNA]</scope>
    <source>
        <strain evidence="10 11">NIES-144</strain>
    </source>
</reference>
<evidence type="ECO:0000256" key="2">
    <source>
        <dbReference type="ARBA" id="ARBA00004496"/>
    </source>
</evidence>
<dbReference type="InterPro" id="IPR029063">
    <property type="entry name" value="SAM-dependent_MTases_sf"/>
</dbReference>
<comment type="similarity">
    <text evidence="9">Belongs to the methyltransferase superfamily. METTL18 family.</text>
</comment>
<comment type="caution">
    <text evidence="10">The sequence shown here is derived from an EMBL/GenBank/DDBJ whole genome shotgun (WGS) entry which is preliminary data.</text>
</comment>
<dbReference type="GO" id="GO:0032259">
    <property type="term" value="P:methylation"/>
    <property type="evidence" value="ECO:0007669"/>
    <property type="project" value="UniProtKB-KW"/>
</dbReference>
<dbReference type="PANTHER" id="PTHR14614:SF39">
    <property type="entry name" value="HISTIDINE PROTEIN METHYLTRANSFERASE 1 HOMOLOG"/>
    <property type="match status" value="1"/>
</dbReference>
<feature type="non-terminal residue" evidence="10">
    <location>
        <position position="280"/>
    </location>
</feature>
<name>A0A699YLS3_HAELA</name>
<evidence type="ECO:0000256" key="4">
    <source>
        <dbReference type="ARBA" id="ARBA00022490"/>
    </source>
</evidence>
<gene>
    <name evidence="10" type="ORF">HaLaN_05568</name>
</gene>
<evidence type="ECO:0000313" key="10">
    <source>
        <dbReference type="EMBL" id="GFH10285.1"/>
    </source>
</evidence>
<dbReference type="GO" id="GO:0005737">
    <property type="term" value="C:cytoplasm"/>
    <property type="evidence" value="ECO:0007669"/>
    <property type="project" value="UniProtKB-SubCell"/>
</dbReference>
<keyword evidence="5" id="KW-0489">Methyltransferase</keyword>
<dbReference type="EMBL" id="BLLF01000302">
    <property type="protein sequence ID" value="GFH10285.1"/>
    <property type="molecule type" value="Genomic_DNA"/>
</dbReference>
<evidence type="ECO:0000256" key="5">
    <source>
        <dbReference type="ARBA" id="ARBA00022603"/>
    </source>
</evidence>
<evidence type="ECO:0000256" key="9">
    <source>
        <dbReference type="ARBA" id="ARBA00038126"/>
    </source>
</evidence>
<comment type="subcellular location">
    <subcellularLocation>
        <location evidence="2">Cytoplasm</location>
    </subcellularLocation>
    <subcellularLocation>
        <location evidence="1">Nucleus</location>
    </subcellularLocation>
</comment>
<organism evidence="10 11">
    <name type="scientific">Haematococcus lacustris</name>
    <name type="common">Green alga</name>
    <name type="synonym">Haematococcus pluvialis</name>
    <dbReference type="NCBI Taxonomy" id="44745"/>
    <lineage>
        <taxon>Eukaryota</taxon>
        <taxon>Viridiplantae</taxon>
        <taxon>Chlorophyta</taxon>
        <taxon>core chlorophytes</taxon>
        <taxon>Chlorophyceae</taxon>
        <taxon>CS clade</taxon>
        <taxon>Chlamydomonadales</taxon>
        <taxon>Haematococcaceae</taxon>
        <taxon>Haematococcus</taxon>
    </lineage>
</organism>
<accession>A0A699YLS3</accession>
<evidence type="ECO:0000256" key="6">
    <source>
        <dbReference type="ARBA" id="ARBA00022679"/>
    </source>
</evidence>
<dbReference type="Proteomes" id="UP000485058">
    <property type="component" value="Unassembled WGS sequence"/>
</dbReference>
<evidence type="ECO:0000256" key="7">
    <source>
        <dbReference type="ARBA" id="ARBA00022691"/>
    </source>
</evidence>
<dbReference type="PANTHER" id="PTHR14614">
    <property type="entry name" value="HEPATOCELLULAR CARCINOMA-ASSOCIATED ANTIGEN"/>
    <property type="match status" value="1"/>
</dbReference>
<keyword evidence="8" id="KW-0539">Nucleus</keyword>
<evidence type="ECO:0000256" key="1">
    <source>
        <dbReference type="ARBA" id="ARBA00004123"/>
    </source>
</evidence>
<keyword evidence="7" id="KW-0949">S-adenosyl-L-methionine</keyword>
<dbReference type="GO" id="GO:0018064">
    <property type="term" value="F:protein-L-histidine N-tele-methyltransferase activity"/>
    <property type="evidence" value="ECO:0007669"/>
    <property type="project" value="UniProtKB-EC"/>
</dbReference>
<protein>
    <recommendedName>
        <fullName evidence="3">protein-histidine N-methyltransferase</fullName>
        <ecNumber evidence="3">2.1.1.85</ecNumber>
    </recommendedName>
</protein>
<dbReference type="AlphaFoldDB" id="A0A699YLS3"/>
<dbReference type="InterPro" id="IPR019410">
    <property type="entry name" value="Methyltransf_16"/>
</dbReference>
<evidence type="ECO:0000313" key="11">
    <source>
        <dbReference type="Proteomes" id="UP000485058"/>
    </source>
</evidence>
<keyword evidence="11" id="KW-1185">Reference proteome</keyword>
<sequence>MTAGFTFSFPVQAAEVPADAEGEVVEAEEEDDDWYEFPQRPVFHTAPAEEFRPPSRMQVPDGPFDSVEVLPGLVLRKGRISGPEASVLLRDDRVSDADLVPDIYEGGFKLWEGALDLCQYLVQRYKLNGKRVLELGCGHGLPGILMLMAGADVHFQDFNKEVLQHLTLPNVAANFAALPEGRCQGATRFFSGDWSAVGELLTSQASPQQGLGGNYDIILTSESVYCVEAQQRLVECIKQVLQPPHGVVLVAAKTYYFGVGGGTKTFRQAVKHDGIFEVAQ</sequence>
<dbReference type="Pfam" id="PF10294">
    <property type="entry name" value="Methyltransf_16"/>
    <property type="match status" value="1"/>
</dbReference>
<dbReference type="Gene3D" id="3.40.50.150">
    <property type="entry name" value="Vaccinia Virus protein VP39"/>
    <property type="match status" value="1"/>
</dbReference>
<dbReference type="CDD" id="cd02440">
    <property type="entry name" value="AdoMet_MTases"/>
    <property type="match status" value="1"/>
</dbReference>
<dbReference type="SUPFAM" id="SSF53335">
    <property type="entry name" value="S-adenosyl-L-methionine-dependent methyltransferases"/>
    <property type="match status" value="1"/>
</dbReference>
<dbReference type="EC" id="2.1.1.85" evidence="3"/>
<proteinExistence type="inferred from homology"/>
<dbReference type="GO" id="GO:0005634">
    <property type="term" value="C:nucleus"/>
    <property type="evidence" value="ECO:0007669"/>
    <property type="project" value="UniProtKB-SubCell"/>
</dbReference>
<keyword evidence="4" id="KW-0963">Cytoplasm</keyword>
<evidence type="ECO:0000256" key="3">
    <source>
        <dbReference type="ARBA" id="ARBA00012533"/>
    </source>
</evidence>
<evidence type="ECO:0000256" key="8">
    <source>
        <dbReference type="ARBA" id="ARBA00023242"/>
    </source>
</evidence>